<evidence type="ECO:0000256" key="1">
    <source>
        <dbReference type="ARBA" id="ARBA00004418"/>
    </source>
</evidence>
<dbReference type="InterPro" id="IPR015168">
    <property type="entry name" value="SsuA/THI5"/>
</dbReference>
<evidence type="ECO:0000313" key="6">
    <source>
        <dbReference type="EMBL" id="MFC6355986.1"/>
    </source>
</evidence>
<feature type="domain" description="Solute-binding protein family 3/N-terminal" evidence="5">
    <location>
        <begin position="49"/>
        <end position="271"/>
    </location>
</feature>
<dbReference type="SMART" id="SM00062">
    <property type="entry name" value="PBPb"/>
    <property type="match status" value="1"/>
</dbReference>
<comment type="similarity">
    <text evidence="2">Belongs to the bacterial solute-binding protein SsuA/TauA family.</text>
</comment>
<dbReference type="RefSeq" id="WP_386729775.1">
    <property type="nucleotide sequence ID" value="NZ_JBHSTP010000002.1"/>
</dbReference>
<name>A0ABW1VD37_9MICO</name>
<evidence type="ECO:0000256" key="3">
    <source>
        <dbReference type="ARBA" id="ARBA00022729"/>
    </source>
</evidence>
<evidence type="ECO:0000256" key="2">
    <source>
        <dbReference type="ARBA" id="ARBA00010742"/>
    </source>
</evidence>
<protein>
    <submittedName>
        <fullName evidence="6">ABC transporter substrate-binding protein</fullName>
    </submittedName>
</protein>
<proteinExistence type="inferred from homology"/>
<dbReference type="Gene3D" id="3.40.190.10">
    <property type="entry name" value="Periplasmic binding protein-like II"/>
    <property type="match status" value="2"/>
</dbReference>
<reference evidence="7" key="1">
    <citation type="journal article" date="2019" name="Int. J. Syst. Evol. Microbiol.">
        <title>The Global Catalogue of Microorganisms (GCM) 10K type strain sequencing project: providing services to taxonomists for standard genome sequencing and annotation.</title>
        <authorList>
            <consortium name="The Broad Institute Genomics Platform"/>
            <consortium name="The Broad Institute Genome Sequencing Center for Infectious Disease"/>
            <person name="Wu L."/>
            <person name="Ma J."/>
        </authorList>
    </citation>
    <scope>NUCLEOTIDE SEQUENCE [LARGE SCALE GENOMIC DNA]</scope>
    <source>
        <strain evidence="7">CCUG 43304</strain>
    </source>
</reference>
<dbReference type="PROSITE" id="PS51257">
    <property type="entry name" value="PROKAR_LIPOPROTEIN"/>
    <property type="match status" value="1"/>
</dbReference>
<feature type="chain" id="PRO_5046832525" evidence="4">
    <location>
        <begin position="26"/>
        <end position="339"/>
    </location>
</feature>
<evidence type="ECO:0000259" key="5">
    <source>
        <dbReference type="SMART" id="SM00062"/>
    </source>
</evidence>
<dbReference type="PANTHER" id="PTHR30024">
    <property type="entry name" value="ALIPHATIC SULFONATES-BINDING PROTEIN-RELATED"/>
    <property type="match status" value="1"/>
</dbReference>
<feature type="signal peptide" evidence="4">
    <location>
        <begin position="1"/>
        <end position="25"/>
    </location>
</feature>
<evidence type="ECO:0000313" key="7">
    <source>
        <dbReference type="Proteomes" id="UP001596306"/>
    </source>
</evidence>
<organism evidence="6 7">
    <name type="scientific">Luethyella okanaganae</name>
    <dbReference type="NCBI Taxonomy" id="69372"/>
    <lineage>
        <taxon>Bacteria</taxon>
        <taxon>Bacillati</taxon>
        <taxon>Actinomycetota</taxon>
        <taxon>Actinomycetes</taxon>
        <taxon>Micrococcales</taxon>
        <taxon>Microbacteriaceae</taxon>
        <taxon>Luethyella</taxon>
    </lineage>
</organism>
<accession>A0ABW1VD37</accession>
<dbReference type="Pfam" id="PF09084">
    <property type="entry name" value="NMT1"/>
    <property type="match status" value="1"/>
</dbReference>
<dbReference type="Proteomes" id="UP001596306">
    <property type="component" value="Unassembled WGS sequence"/>
</dbReference>
<keyword evidence="7" id="KW-1185">Reference proteome</keyword>
<dbReference type="EMBL" id="JBHSTP010000002">
    <property type="protein sequence ID" value="MFC6355986.1"/>
    <property type="molecule type" value="Genomic_DNA"/>
</dbReference>
<comment type="caution">
    <text evidence="6">The sequence shown here is derived from an EMBL/GenBank/DDBJ whole genome shotgun (WGS) entry which is preliminary data.</text>
</comment>
<dbReference type="PANTHER" id="PTHR30024:SF47">
    <property type="entry name" value="TAURINE-BINDING PERIPLASMIC PROTEIN"/>
    <property type="match status" value="1"/>
</dbReference>
<comment type="subcellular location">
    <subcellularLocation>
        <location evidence="1">Periplasm</location>
    </subcellularLocation>
</comment>
<gene>
    <name evidence="6" type="ORF">ACFQB0_07695</name>
</gene>
<dbReference type="SUPFAM" id="SSF53850">
    <property type="entry name" value="Periplasmic binding protein-like II"/>
    <property type="match status" value="1"/>
</dbReference>
<keyword evidence="3 4" id="KW-0732">Signal</keyword>
<dbReference type="InterPro" id="IPR001638">
    <property type="entry name" value="Solute-binding_3/MltF_N"/>
</dbReference>
<evidence type="ECO:0000256" key="4">
    <source>
        <dbReference type="SAM" id="SignalP"/>
    </source>
</evidence>
<sequence length="339" mass="35092">MNRSMLSRRGGVVATIASIALVVSACSPGGAEPTPSGGASSDKPMEAVALTVGAVFTTAAVPLWIADEQGIFEKYALDVTITQSPNFAASAPALLNGQMQFANAATAPVITAVDQNMPIQIVAGVQAEQDDPSIGTNQVMVPKGSTVKRPKDLEGKTVATSAVGSGPYVGVMANYLADGGAKDGINWVVMSLSELLPALESGQIDAAIMSEPFTASARDAGFTAAFNAYHAKGVDAIPVGFTDAVLVASSDYLAKNAGVAERMRSAMIEANRYAQDNPDAVRALLVSRLQLDKTTSEKVNLPAFVGEVQPADIQSMVDAMLKVGLIKAEHDAADIVWLP</sequence>